<dbReference type="KEGG" id="ppru:FDP22_18740"/>
<dbReference type="Proteomes" id="UP000305888">
    <property type="component" value="Plasmid pD4M1A"/>
</dbReference>
<evidence type="ECO:0000256" key="2">
    <source>
        <dbReference type="ARBA" id="ARBA00022692"/>
    </source>
</evidence>
<dbReference type="InterPro" id="IPR007452">
    <property type="entry name" value="TamB_C"/>
</dbReference>
<keyword evidence="8" id="KW-0614">Plasmid</keyword>
<dbReference type="EMBL" id="CP040819">
    <property type="protein sequence ID" value="QDL93917.1"/>
    <property type="molecule type" value="Genomic_DNA"/>
</dbReference>
<dbReference type="GO" id="GO:0009306">
    <property type="term" value="P:protein secretion"/>
    <property type="evidence" value="ECO:0007669"/>
    <property type="project" value="InterPro"/>
</dbReference>
<keyword evidence="2" id="KW-0812">Transmembrane</keyword>
<dbReference type="OrthoDB" id="7784409at2"/>
<keyword evidence="9" id="KW-1185">Reference proteome</keyword>
<name>A0A5B8FJ13_9RHOB</name>
<organism evidence="8 9">
    <name type="scientific">Paroceanicella profunda</name>
    <dbReference type="NCBI Taxonomy" id="2579971"/>
    <lineage>
        <taxon>Bacteria</taxon>
        <taxon>Pseudomonadati</taxon>
        <taxon>Pseudomonadota</taxon>
        <taxon>Alphaproteobacteria</taxon>
        <taxon>Rhodobacterales</taxon>
        <taxon>Paracoccaceae</taxon>
        <taxon>Paroceanicella</taxon>
    </lineage>
</organism>
<reference evidence="8 9" key="1">
    <citation type="submission" date="2019-06" db="EMBL/GenBank/DDBJ databases">
        <title>Genome sequence of Rhodobacteraceae bacterium D4M1.</title>
        <authorList>
            <person name="Cao J."/>
        </authorList>
    </citation>
    <scope>NUCLEOTIDE SEQUENCE [LARGE SCALE GENOMIC DNA]</scope>
    <source>
        <strain evidence="8 9">D4M1</strain>
        <plasmid evidence="9">pd4m1a</plasmid>
    </source>
</reference>
<evidence type="ECO:0000256" key="3">
    <source>
        <dbReference type="ARBA" id="ARBA00022989"/>
    </source>
</evidence>
<evidence type="ECO:0000256" key="1">
    <source>
        <dbReference type="ARBA" id="ARBA00004167"/>
    </source>
</evidence>
<dbReference type="RefSeq" id="WP_138573752.1">
    <property type="nucleotide sequence ID" value="NZ_CP040819.1"/>
</dbReference>
<gene>
    <name evidence="8" type="ORF">FDP22_18740</name>
</gene>
<evidence type="ECO:0000313" key="9">
    <source>
        <dbReference type="Proteomes" id="UP000305888"/>
    </source>
</evidence>
<dbReference type="GO" id="GO:0005886">
    <property type="term" value="C:plasma membrane"/>
    <property type="evidence" value="ECO:0007669"/>
    <property type="project" value="InterPro"/>
</dbReference>
<comment type="subcellular location">
    <subcellularLocation>
        <location evidence="1">Membrane</location>
        <topology evidence="1">Single-pass membrane protein</topology>
    </subcellularLocation>
</comment>
<keyword evidence="3" id="KW-1133">Transmembrane helix</keyword>
<proteinExistence type="predicted"/>
<evidence type="ECO:0000313" key="8">
    <source>
        <dbReference type="EMBL" id="QDL93917.1"/>
    </source>
</evidence>
<evidence type="ECO:0000259" key="7">
    <source>
        <dbReference type="Pfam" id="PF04357"/>
    </source>
</evidence>
<sequence length="1463" mass="151682">MRRLLLIGFALVLALTAPAAQADTSIFNVRSRLVQFLLEQVSTPGSFEVTVEEVDSPDSGVTRLKGLKVSDSEGVWITAGVVSLEWNATRLLRGELEIPQILVQDLNVIRPPAPGQEAPEIKEGEADPNASPFDWPRSPITLRIAEMKLERIHIAEGVLPQEITFDALGSAVDEGDQQALKLDVTRTDAVAGKIAVDYLRDFSNDTLRIKLDADEAPGGIVAAAAGFPDDSRSSVTLLADGPKDDWKVTFDAAVDRVFDADGTATVSYVAPLSVSADFALRPGEAMSPDVRDLLSPSADIRARVSEESGIIRFQDLSLTSPELNLNAQGTFARETGAMDLVLDLAGQSGLAKLADGVDFDRFGFRGTVQGTPDSLAAKGVASLAGLKTAPADAGSLELNLDVARNGERLTFNVDGKGTAVRLDKLQPDVVGDINLTASGTQEGEQLELSILSLAGPLMQVTASGGTDLSFQEAGLNFTARLPEFGPFARAYGQDIDGSADLKGRVDVAAGAPTAHVEGTVSEVRSPMADLGRFALTADVAQEGAQLTFAADGMVERLRLDRIGPDVLGTTRLTLRGAMEGDALTLETAALDGPRLTASVSGALDLARTDGRFDYTLRAPEIGPIAAAYDQDVTGAVEAEGTLTLAGAVPTLSGTAALRDFAYAGTGYGDIVARHDVTLGESPEGTLSIDASKGAIGEAKIATAFRLAGQDLALSGIDVSALGLSVTGDMTTDLDTTLSTGALKVSARSLSALGRFAGTPLAGTLDGSVTLDAAGGTQGVAAKLTGRGVGTAGIGTETVRLDAKVSDALGTPSVTASADVTVLDLGETGRLDTVTLRAKGPLSGLEVTADTAGTLIDKPFSAGVTASVAVQGSTISARVSRLETRLDEQEISQQGPLTLRVFGGTVTAQGLDLRFPRGGRVSGDAGYSAAGFSGDLTIDALDLTLANTFGEAPVQSGKLSGHAAFDTRPGRATADVDLRAANLKLRDVAPEAEPFRARFTGTWNGRLADVTLRVEGAFGEPIRVKAAVPLRAASGGIPQVVGTGALSGSVNWRGEISPLWALVPLADHELTGDANVALELGGTPDTPTVSGRIGLEHGRYQNLALGVILTDVTVRSKIEGPQDLVLNLSAKDGNQGAVTGRARILSGEGEPRLRVEVKADRAVLVRRDDVTAMISSDITVRGPVSALRVEGDVTIDRAEVRLVDTLPPSIVTLGDVRIKGEAVPEEEPAAGSTVRLAIRVSSPGNIFVRGRGLDSEWQADMNIGGTAAVPQVTGTVSKVRGSFDLVGKTFDLATGEVRFNGGRKIDPDLDVVLERDDNDITGRVRVKGPASDPEISFDSTPALPDDEVLPRLLFGTSKQSLSGAQAIQLAIGIRTLTTGDAGPLDMARSALGVDVLQVDPTSEGAEVTVGKNVADGVFVGASKEVGGEGGESVKVEVDIFEGVTAEGDVGTESSKVGIGWKTDF</sequence>
<dbReference type="PANTHER" id="PTHR36985:SF1">
    <property type="entry name" value="TRANSLOCATION AND ASSEMBLY MODULE SUBUNIT TAMB"/>
    <property type="match status" value="1"/>
</dbReference>
<keyword evidence="6" id="KW-0732">Signal</keyword>
<keyword evidence="4" id="KW-0472">Membrane</keyword>
<geneLocation type="plasmid" evidence="9">
    <name>pd4m1a</name>
</geneLocation>
<feature type="region of interest" description="Disordered" evidence="5">
    <location>
        <begin position="113"/>
        <end position="134"/>
    </location>
</feature>
<accession>A0A5B8FJ13</accession>
<evidence type="ECO:0000256" key="6">
    <source>
        <dbReference type="SAM" id="SignalP"/>
    </source>
</evidence>
<protein>
    <recommendedName>
        <fullName evidence="7">Translocation and assembly module TamB C-terminal domain-containing protein</fullName>
    </recommendedName>
</protein>
<evidence type="ECO:0000256" key="4">
    <source>
        <dbReference type="ARBA" id="ARBA00023136"/>
    </source>
</evidence>
<feature type="signal peptide" evidence="6">
    <location>
        <begin position="1"/>
        <end position="22"/>
    </location>
</feature>
<dbReference type="PANTHER" id="PTHR36985">
    <property type="entry name" value="TRANSLOCATION AND ASSEMBLY MODULE SUBUNIT TAMB"/>
    <property type="match status" value="1"/>
</dbReference>
<dbReference type="Pfam" id="PF04357">
    <property type="entry name" value="TamB"/>
    <property type="match status" value="1"/>
</dbReference>
<evidence type="ECO:0000256" key="5">
    <source>
        <dbReference type="SAM" id="MobiDB-lite"/>
    </source>
</evidence>
<feature type="chain" id="PRO_5022911305" description="Translocation and assembly module TamB C-terminal domain-containing protein" evidence="6">
    <location>
        <begin position="23"/>
        <end position="1463"/>
    </location>
</feature>
<feature type="domain" description="Translocation and assembly module TamB C-terminal" evidence="7">
    <location>
        <begin position="1127"/>
        <end position="1463"/>
    </location>
</feature>